<dbReference type="Pfam" id="PF01920">
    <property type="entry name" value="Prefoldin_2"/>
    <property type="match status" value="1"/>
</dbReference>
<keyword evidence="2" id="KW-0143">Chaperone</keyword>
<dbReference type="SUPFAM" id="SSF46579">
    <property type="entry name" value="Prefoldin"/>
    <property type="match status" value="1"/>
</dbReference>
<dbReference type="InterPro" id="IPR002777">
    <property type="entry name" value="PFD_beta-like"/>
</dbReference>
<dbReference type="GO" id="GO:0051087">
    <property type="term" value="F:protein-folding chaperone binding"/>
    <property type="evidence" value="ECO:0007669"/>
    <property type="project" value="TreeGrafter"/>
</dbReference>
<keyword evidence="3" id="KW-0175">Coiled coil</keyword>
<protein>
    <recommendedName>
        <fullName evidence="6">Prefoldin subunit 6</fullName>
    </recommendedName>
</protein>
<accession>A0A261Y2M3</accession>
<feature type="coiled-coil region" evidence="3">
    <location>
        <begin position="12"/>
        <end position="103"/>
    </location>
</feature>
<dbReference type="CDD" id="cd23161">
    <property type="entry name" value="Prefoldin_6"/>
    <property type="match status" value="1"/>
</dbReference>
<name>A0A261Y2M3_9FUNG</name>
<evidence type="ECO:0008006" key="6">
    <source>
        <dbReference type="Google" id="ProtNLM"/>
    </source>
</evidence>
<dbReference type="PANTHER" id="PTHR21431:SF0">
    <property type="entry name" value="PREFOLDIN SUBUNIT 6"/>
    <property type="match status" value="1"/>
</dbReference>
<dbReference type="PANTHER" id="PTHR21431">
    <property type="entry name" value="PREFOLDIN SUBUNIT 6"/>
    <property type="match status" value="1"/>
</dbReference>
<evidence type="ECO:0000256" key="2">
    <source>
        <dbReference type="ARBA" id="ARBA00023186"/>
    </source>
</evidence>
<dbReference type="Gene3D" id="1.10.287.370">
    <property type="match status" value="1"/>
</dbReference>
<dbReference type="GO" id="GO:0007021">
    <property type="term" value="P:tubulin complex assembly"/>
    <property type="evidence" value="ECO:0007669"/>
    <property type="project" value="EnsemblFungi"/>
</dbReference>
<keyword evidence="5" id="KW-1185">Reference proteome</keyword>
<dbReference type="GO" id="GO:0032968">
    <property type="term" value="P:positive regulation of transcription elongation by RNA polymerase II"/>
    <property type="evidence" value="ECO:0007669"/>
    <property type="project" value="EnsemblFungi"/>
</dbReference>
<dbReference type="GO" id="GO:0006457">
    <property type="term" value="P:protein folding"/>
    <property type="evidence" value="ECO:0007669"/>
    <property type="project" value="EnsemblFungi"/>
</dbReference>
<evidence type="ECO:0000256" key="1">
    <source>
        <dbReference type="ARBA" id="ARBA00008045"/>
    </source>
</evidence>
<comment type="similarity">
    <text evidence="1">Belongs to the prefoldin subunit beta family.</text>
</comment>
<sequence>MEQQLEAASLAFQKLQKDLTKAVETRQRLDSQLQENELVEKEFQSLGEDANIYKLIGPVLVKQEREEAKTNVENRLRLIREEIARVEKQLTDLTEKSKQKQGEVSVYLRSTDTEKTEMYALH</sequence>
<reference evidence="4 5" key="1">
    <citation type="journal article" date="2017" name="Mycologia">
        <title>Bifiguratus adelaidae, gen. et sp. nov., a new member of Mucoromycotina in endophytic and soil-dwelling habitats.</title>
        <authorList>
            <person name="Torres-Cruz T.J."/>
            <person name="Billingsley Tobias T.L."/>
            <person name="Almatruk M."/>
            <person name="Hesse C."/>
            <person name="Kuske C.R."/>
            <person name="Desiro A."/>
            <person name="Benucci G.M."/>
            <person name="Bonito G."/>
            <person name="Stajich J.E."/>
            <person name="Dunlap C."/>
            <person name="Arnold A.E."/>
            <person name="Porras-Alfaro A."/>
        </authorList>
    </citation>
    <scope>NUCLEOTIDE SEQUENCE [LARGE SCALE GENOMIC DNA]</scope>
    <source>
        <strain evidence="4 5">AZ0501</strain>
    </source>
</reference>
<dbReference type="Proteomes" id="UP000242875">
    <property type="component" value="Unassembled WGS sequence"/>
</dbReference>
<dbReference type="GO" id="GO:0015631">
    <property type="term" value="F:tubulin binding"/>
    <property type="evidence" value="ECO:0007669"/>
    <property type="project" value="EnsemblFungi"/>
</dbReference>
<proteinExistence type="inferred from homology"/>
<organism evidence="4 5">
    <name type="scientific">Bifiguratus adelaidae</name>
    <dbReference type="NCBI Taxonomy" id="1938954"/>
    <lineage>
        <taxon>Eukaryota</taxon>
        <taxon>Fungi</taxon>
        <taxon>Fungi incertae sedis</taxon>
        <taxon>Mucoromycota</taxon>
        <taxon>Mucoromycotina</taxon>
        <taxon>Endogonomycetes</taxon>
        <taxon>Endogonales</taxon>
        <taxon>Endogonales incertae sedis</taxon>
        <taxon>Bifiguratus</taxon>
    </lineage>
</organism>
<gene>
    <name evidence="4" type="ORF">BZG36_02628</name>
</gene>
<dbReference type="GO" id="GO:0051082">
    <property type="term" value="F:unfolded protein binding"/>
    <property type="evidence" value="ECO:0007669"/>
    <property type="project" value="InterPro"/>
</dbReference>
<evidence type="ECO:0000256" key="3">
    <source>
        <dbReference type="SAM" id="Coils"/>
    </source>
</evidence>
<evidence type="ECO:0000313" key="5">
    <source>
        <dbReference type="Proteomes" id="UP000242875"/>
    </source>
</evidence>
<dbReference type="GO" id="GO:0051131">
    <property type="term" value="P:chaperone-mediated protein complex assembly"/>
    <property type="evidence" value="ECO:0007669"/>
    <property type="project" value="TreeGrafter"/>
</dbReference>
<evidence type="ECO:0000313" key="4">
    <source>
        <dbReference type="EMBL" id="OZJ04856.1"/>
    </source>
</evidence>
<dbReference type="EMBL" id="MVBO01000028">
    <property type="protein sequence ID" value="OZJ04856.1"/>
    <property type="molecule type" value="Genomic_DNA"/>
</dbReference>
<dbReference type="InterPro" id="IPR009053">
    <property type="entry name" value="Prefoldin"/>
</dbReference>
<dbReference type="GO" id="GO:0016272">
    <property type="term" value="C:prefoldin complex"/>
    <property type="evidence" value="ECO:0007669"/>
    <property type="project" value="EnsemblFungi"/>
</dbReference>
<comment type="caution">
    <text evidence="4">The sequence shown here is derived from an EMBL/GenBank/DDBJ whole genome shotgun (WGS) entry which is preliminary data.</text>
</comment>
<dbReference type="OrthoDB" id="248120at2759"/>
<dbReference type="FunFam" id="1.10.287.370:FF:000003">
    <property type="entry name" value="Prefoldin subunit 6"/>
    <property type="match status" value="1"/>
</dbReference>
<dbReference type="AlphaFoldDB" id="A0A261Y2M3"/>
<dbReference type="GO" id="GO:0005737">
    <property type="term" value="C:cytoplasm"/>
    <property type="evidence" value="ECO:0007669"/>
    <property type="project" value="EnsemblFungi"/>
</dbReference>